<feature type="domain" description="GGDEF" evidence="4">
    <location>
        <begin position="422"/>
        <end position="549"/>
    </location>
</feature>
<accession>A0ABP7DMN4</accession>
<keyword evidence="6" id="KW-1185">Reference proteome</keyword>
<feature type="signal peptide" evidence="3">
    <location>
        <begin position="1"/>
        <end position="17"/>
    </location>
</feature>
<dbReference type="SMART" id="SM00267">
    <property type="entry name" value="GGDEF"/>
    <property type="match status" value="1"/>
</dbReference>
<gene>
    <name evidence="5" type="ORF">GCM10022268_14290</name>
</gene>
<keyword evidence="3" id="KW-0732">Signal</keyword>
<protein>
    <recommendedName>
        <fullName evidence="1">diguanylate cyclase</fullName>
        <ecNumber evidence="1">2.7.7.65</ecNumber>
    </recommendedName>
</protein>
<feature type="transmembrane region" description="Helical" evidence="2">
    <location>
        <begin position="202"/>
        <end position="222"/>
    </location>
</feature>
<sequence>MTVLLAMLAAPATAASAAGADSRGRVLSVCILPARPAMTAAALFARPSAFDCHIDQRVLGSGDFWLLSEKLAGIGAGLPMPVVRTPSLWRTHVTLHVLRADGTIDRTGYGSNAIAPYLRVGAVTELALPAGRSPPIRLLWHVRGAANIRGVLLEPRLIDHESAMRRDGTMRAIYAAFFGMAVALLVYNLALWAALRQAFQPAYCLMLLCLIGYGLTSSGIIIEWVPAMDDIERLRWSGLLLGGSAASLLVFARFFFEPRVFDGSLKSANAVVVAALLSFTALFATAAPWHIRLLDALVTATYLLLVGIVVWVLVQAWRRRSNYLWVFAIAWGAPIAVGSTRVAAAMGLIVWGGWIEHSTIGAMALEALLSAIGIAYRIRTLSRERDVARERETVARALADIDGLTGLLNRRAFLTHAIGRSGPQTLSIADLDHFKTINEAIGHDGGDEVLRAVARALTEAAPPGALVARLGGEEFAVLGDAATSIAPATLLTGLRRARMPFDIPVTTSIGTCTGPLLGEADWKALYRQADRALYAAKAAGRDRACDAASLGLAV</sequence>
<dbReference type="CDD" id="cd01949">
    <property type="entry name" value="GGDEF"/>
    <property type="match status" value="1"/>
</dbReference>
<dbReference type="EMBL" id="BAABBF010000003">
    <property type="protein sequence ID" value="GAA3705828.1"/>
    <property type="molecule type" value="Genomic_DNA"/>
</dbReference>
<feature type="transmembrane region" description="Helical" evidence="2">
    <location>
        <begin position="357"/>
        <end position="376"/>
    </location>
</feature>
<evidence type="ECO:0000256" key="3">
    <source>
        <dbReference type="SAM" id="SignalP"/>
    </source>
</evidence>
<dbReference type="NCBIfam" id="TIGR00254">
    <property type="entry name" value="GGDEF"/>
    <property type="match status" value="1"/>
</dbReference>
<feature type="chain" id="PRO_5047281208" description="diguanylate cyclase" evidence="3">
    <location>
        <begin position="18"/>
        <end position="554"/>
    </location>
</feature>
<proteinExistence type="predicted"/>
<dbReference type="InterPro" id="IPR029787">
    <property type="entry name" value="Nucleotide_cyclase"/>
</dbReference>
<dbReference type="InterPro" id="IPR000160">
    <property type="entry name" value="GGDEF_dom"/>
</dbReference>
<dbReference type="InterPro" id="IPR043128">
    <property type="entry name" value="Rev_trsase/Diguanyl_cyclase"/>
</dbReference>
<feature type="transmembrane region" description="Helical" evidence="2">
    <location>
        <begin position="297"/>
        <end position="317"/>
    </location>
</feature>
<dbReference type="EC" id="2.7.7.65" evidence="1"/>
<feature type="transmembrane region" description="Helical" evidence="2">
    <location>
        <begin position="324"/>
        <end position="351"/>
    </location>
</feature>
<keyword evidence="2" id="KW-0472">Membrane</keyword>
<organism evidence="5 6">
    <name type="scientific">Sphingomonas cynarae</name>
    <dbReference type="NCBI Taxonomy" id="930197"/>
    <lineage>
        <taxon>Bacteria</taxon>
        <taxon>Pseudomonadati</taxon>
        <taxon>Pseudomonadota</taxon>
        <taxon>Alphaproteobacteria</taxon>
        <taxon>Sphingomonadales</taxon>
        <taxon>Sphingomonadaceae</taxon>
        <taxon>Sphingomonas</taxon>
    </lineage>
</organism>
<dbReference type="SUPFAM" id="SSF55073">
    <property type="entry name" value="Nucleotide cyclase"/>
    <property type="match status" value="1"/>
</dbReference>
<reference evidence="6" key="1">
    <citation type="journal article" date="2019" name="Int. J. Syst. Evol. Microbiol.">
        <title>The Global Catalogue of Microorganisms (GCM) 10K type strain sequencing project: providing services to taxonomists for standard genome sequencing and annotation.</title>
        <authorList>
            <consortium name="The Broad Institute Genomics Platform"/>
            <consortium name="The Broad Institute Genome Sequencing Center for Infectious Disease"/>
            <person name="Wu L."/>
            <person name="Ma J."/>
        </authorList>
    </citation>
    <scope>NUCLEOTIDE SEQUENCE [LARGE SCALE GENOMIC DNA]</scope>
    <source>
        <strain evidence="6">JCM 17498</strain>
    </source>
</reference>
<evidence type="ECO:0000259" key="4">
    <source>
        <dbReference type="PROSITE" id="PS50887"/>
    </source>
</evidence>
<dbReference type="PANTHER" id="PTHR45138">
    <property type="entry name" value="REGULATORY COMPONENTS OF SENSORY TRANSDUCTION SYSTEM"/>
    <property type="match status" value="1"/>
</dbReference>
<feature type="transmembrane region" description="Helical" evidence="2">
    <location>
        <begin position="172"/>
        <end position="195"/>
    </location>
</feature>
<dbReference type="PANTHER" id="PTHR45138:SF24">
    <property type="entry name" value="DIGUANYLATE CYCLASE DGCC-RELATED"/>
    <property type="match status" value="1"/>
</dbReference>
<keyword evidence="2" id="KW-0812">Transmembrane</keyword>
<evidence type="ECO:0000313" key="5">
    <source>
        <dbReference type="EMBL" id="GAA3705828.1"/>
    </source>
</evidence>
<dbReference type="Proteomes" id="UP001500523">
    <property type="component" value="Unassembled WGS sequence"/>
</dbReference>
<dbReference type="InterPro" id="IPR011623">
    <property type="entry name" value="7TMR_DISM_rcpt_extracell_dom1"/>
</dbReference>
<evidence type="ECO:0000256" key="1">
    <source>
        <dbReference type="ARBA" id="ARBA00012528"/>
    </source>
</evidence>
<dbReference type="PROSITE" id="PS50887">
    <property type="entry name" value="GGDEF"/>
    <property type="match status" value="1"/>
</dbReference>
<feature type="transmembrane region" description="Helical" evidence="2">
    <location>
        <begin position="234"/>
        <end position="256"/>
    </location>
</feature>
<evidence type="ECO:0000256" key="2">
    <source>
        <dbReference type="SAM" id="Phobius"/>
    </source>
</evidence>
<dbReference type="InterPro" id="IPR050469">
    <property type="entry name" value="Diguanylate_Cyclase"/>
</dbReference>
<dbReference type="Gene3D" id="3.30.70.270">
    <property type="match status" value="1"/>
</dbReference>
<dbReference type="Pfam" id="PF07695">
    <property type="entry name" value="7TMR-DISM_7TM"/>
    <property type="match status" value="1"/>
</dbReference>
<evidence type="ECO:0000313" key="6">
    <source>
        <dbReference type="Proteomes" id="UP001500523"/>
    </source>
</evidence>
<feature type="transmembrane region" description="Helical" evidence="2">
    <location>
        <begin position="268"/>
        <end position="291"/>
    </location>
</feature>
<name>A0ABP7DMN4_9SPHN</name>
<keyword evidence="2" id="KW-1133">Transmembrane helix</keyword>
<dbReference type="Pfam" id="PF00990">
    <property type="entry name" value="GGDEF"/>
    <property type="match status" value="1"/>
</dbReference>
<comment type="caution">
    <text evidence="5">The sequence shown here is derived from an EMBL/GenBank/DDBJ whole genome shotgun (WGS) entry which is preliminary data.</text>
</comment>